<comment type="catalytic activity">
    <reaction evidence="3">
        <text>3',5'-cyclic UMP + H2O = UMP + H(+)</text>
        <dbReference type="Rhea" id="RHEA:70575"/>
        <dbReference type="ChEBI" id="CHEBI:15377"/>
        <dbReference type="ChEBI" id="CHEBI:15378"/>
        <dbReference type="ChEBI" id="CHEBI:57865"/>
        <dbReference type="ChEBI" id="CHEBI:184387"/>
    </reaction>
    <physiologicalReaction direction="left-to-right" evidence="3">
        <dbReference type="Rhea" id="RHEA:70576"/>
    </physiologicalReaction>
</comment>
<accession>A0A850EHM7</accession>
<keyword evidence="5" id="KW-0378">Hydrolase</keyword>
<dbReference type="InterPro" id="IPR001279">
    <property type="entry name" value="Metallo-B-lactamas"/>
</dbReference>
<dbReference type="RefSeq" id="WP_175370963.1">
    <property type="nucleotide sequence ID" value="NZ_JABWCS010000200.1"/>
</dbReference>
<proteinExistence type="predicted"/>
<dbReference type="InterPro" id="IPR050662">
    <property type="entry name" value="Sec-metab_biosynth-thioest"/>
</dbReference>
<dbReference type="Pfam" id="PF00753">
    <property type="entry name" value="Lactamase_B"/>
    <property type="match status" value="1"/>
</dbReference>
<dbReference type="SMART" id="SM00849">
    <property type="entry name" value="Lactamase_B"/>
    <property type="match status" value="1"/>
</dbReference>
<evidence type="ECO:0000256" key="1">
    <source>
        <dbReference type="ARBA" id="ARBA00034221"/>
    </source>
</evidence>
<dbReference type="AlphaFoldDB" id="A0A850EHM7"/>
<dbReference type="SUPFAM" id="SSF56281">
    <property type="entry name" value="Metallo-hydrolase/oxidoreductase"/>
    <property type="match status" value="1"/>
</dbReference>
<dbReference type="Pfam" id="PF21221">
    <property type="entry name" value="B_lactamase-like_C"/>
    <property type="match status" value="1"/>
</dbReference>
<dbReference type="EMBL" id="JABWCS010000200">
    <property type="protein sequence ID" value="NUU60378.1"/>
    <property type="molecule type" value="Genomic_DNA"/>
</dbReference>
<evidence type="ECO:0000256" key="2">
    <source>
        <dbReference type="ARBA" id="ARBA00034301"/>
    </source>
</evidence>
<dbReference type="GO" id="GO:0016787">
    <property type="term" value="F:hydrolase activity"/>
    <property type="evidence" value="ECO:0007669"/>
    <property type="project" value="UniProtKB-KW"/>
</dbReference>
<dbReference type="PANTHER" id="PTHR23131">
    <property type="entry name" value="ENDORIBONUCLEASE LACTB2"/>
    <property type="match status" value="1"/>
</dbReference>
<organism evidence="5 6">
    <name type="scientific">Paenibacillus agri</name>
    <dbReference type="NCBI Taxonomy" id="2744309"/>
    <lineage>
        <taxon>Bacteria</taxon>
        <taxon>Bacillati</taxon>
        <taxon>Bacillota</taxon>
        <taxon>Bacilli</taxon>
        <taxon>Bacillales</taxon>
        <taxon>Paenibacillaceae</taxon>
        <taxon>Paenibacillus</taxon>
    </lineage>
</organism>
<dbReference type="Gene3D" id="1.10.10.10">
    <property type="entry name" value="Winged helix-like DNA-binding domain superfamily/Winged helix DNA-binding domain"/>
    <property type="match status" value="1"/>
</dbReference>
<name>A0A850EHM7_9BACL</name>
<reference evidence="5" key="1">
    <citation type="submission" date="2020-06" db="EMBL/GenBank/DDBJ databases">
        <title>Paenibacillus sp. nov., isolated from soil.</title>
        <authorList>
            <person name="Seo Y.L."/>
        </authorList>
    </citation>
    <scope>NUCLEOTIDE SEQUENCE [LARGE SCALE GENOMIC DNA]</scope>
    <source>
        <strain evidence="5">JW14</strain>
    </source>
</reference>
<comment type="function">
    <text evidence="2">Counteracts the endogenous Pycsar antiviral defense system. Phosphodiesterase that enables metal-dependent hydrolysis of host cyclic nucleotide Pycsar defense signals such as cCMP and cUMP.</text>
</comment>
<evidence type="ECO:0000313" key="5">
    <source>
        <dbReference type="EMBL" id="NUU60378.1"/>
    </source>
</evidence>
<evidence type="ECO:0000256" key="3">
    <source>
        <dbReference type="ARBA" id="ARBA00048505"/>
    </source>
</evidence>
<dbReference type="InterPro" id="IPR036866">
    <property type="entry name" value="RibonucZ/Hydroxyglut_hydro"/>
</dbReference>
<dbReference type="InterPro" id="IPR048933">
    <property type="entry name" value="B_lactamase-like_C"/>
</dbReference>
<protein>
    <submittedName>
        <fullName evidence="5">MBL fold metallo-hydrolase</fullName>
    </submittedName>
</protein>
<gene>
    <name evidence="5" type="ORF">HPT30_08475</name>
</gene>
<sequence>MVSGKRIREDEGFPRKADITSWDNGAILQISVPMDPPLRRVNSYLLPGADGTVTVIDPGPHKEESVLAWQGVMKELDLRWEQVRDIVVTHHHPDHYGLAGWMQERSGGKVWMTERAHAEASLMWGEKSIMNEALPLFFARHGMPEALTAEIRVHLESFTPQVTPQPEITALDHSAPFIMGGRVWQPVVTGGHAPGHVSFYHAGSGAMICGDAVLPQISPNIGLHPGGDGRPLLTFLQGLEQLGSYPVSFAYPGHREPFSGFTERTQSLLRHHEERLDTAEALLQGGPLSGFAICEALFRGRVTTAHQMRFAMSEALAHLAELVRRGRIVESGTGDAILFALVKSG</sequence>
<comment type="caution">
    <text evidence="5">The sequence shown here is derived from an EMBL/GenBank/DDBJ whole genome shotgun (WGS) entry which is preliminary data.</text>
</comment>
<dbReference type="Proteomes" id="UP000564806">
    <property type="component" value="Unassembled WGS sequence"/>
</dbReference>
<evidence type="ECO:0000313" key="6">
    <source>
        <dbReference type="Proteomes" id="UP000564806"/>
    </source>
</evidence>
<evidence type="ECO:0000259" key="4">
    <source>
        <dbReference type="SMART" id="SM00849"/>
    </source>
</evidence>
<dbReference type="PANTHER" id="PTHR23131:SF4">
    <property type="entry name" value="METALLO-BETA-LACTAMASE SUPERFAMILY POTEIN"/>
    <property type="match status" value="1"/>
</dbReference>
<comment type="catalytic activity">
    <reaction evidence="1">
        <text>3',5'-cyclic CMP + H2O = CMP + H(+)</text>
        <dbReference type="Rhea" id="RHEA:72675"/>
        <dbReference type="ChEBI" id="CHEBI:15377"/>
        <dbReference type="ChEBI" id="CHEBI:15378"/>
        <dbReference type="ChEBI" id="CHEBI:58003"/>
        <dbReference type="ChEBI" id="CHEBI:60377"/>
    </reaction>
    <physiologicalReaction direction="left-to-right" evidence="1">
        <dbReference type="Rhea" id="RHEA:72676"/>
    </physiologicalReaction>
</comment>
<feature type="domain" description="Metallo-beta-lactamase" evidence="4">
    <location>
        <begin position="40"/>
        <end position="254"/>
    </location>
</feature>
<keyword evidence="6" id="KW-1185">Reference proteome</keyword>
<dbReference type="Gene3D" id="3.60.15.10">
    <property type="entry name" value="Ribonuclease Z/Hydroxyacylglutathione hydrolase-like"/>
    <property type="match status" value="1"/>
</dbReference>
<dbReference type="InterPro" id="IPR036388">
    <property type="entry name" value="WH-like_DNA-bd_sf"/>
</dbReference>